<evidence type="ECO:0000256" key="10">
    <source>
        <dbReference type="ARBA" id="ARBA00023163"/>
    </source>
</evidence>
<dbReference type="GO" id="GO:0003677">
    <property type="term" value="F:DNA binding"/>
    <property type="evidence" value="ECO:0007669"/>
    <property type="project" value="UniProtKB-KW"/>
</dbReference>
<keyword evidence="8" id="KW-0805">Transcription regulation</keyword>
<dbReference type="InterPro" id="IPR036388">
    <property type="entry name" value="WH-like_DNA-bd_sf"/>
</dbReference>
<dbReference type="AlphaFoldDB" id="A0A371JA68"/>
<dbReference type="SUPFAM" id="SSF46785">
    <property type="entry name" value="Winged helix' DNA-binding domain"/>
    <property type="match status" value="1"/>
</dbReference>
<dbReference type="RefSeq" id="WP_116041135.1">
    <property type="nucleotide sequence ID" value="NZ_NOJY02000001.1"/>
</dbReference>
<dbReference type="SMART" id="SM00345">
    <property type="entry name" value="HTH_GNTR"/>
    <property type="match status" value="1"/>
</dbReference>
<dbReference type="Gene3D" id="3.40.640.10">
    <property type="entry name" value="Type I PLP-dependent aspartate aminotransferase-like (Major domain)"/>
    <property type="match status" value="1"/>
</dbReference>
<dbReference type="Pfam" id="PF00392">
    <property type="entry name" value="GntR"/>
    <property type="match status" value="1"/>
</dbReference>
<dbReference type="GO" id="GO:0008483">
    <property type="term" value="F:transaminase activity"/>
    <property type="evidence" value="ECO:0007669"/>
    <property type="project" value="UniProtKB-KW"/>
</dbReference>
<dbReference type="Gene3D" id="3.90.1150.10">
    <property type="entry name" value="Aspartate Aminotransferase, domain 1"/>
    <property type="match status" value="1"/>
</dbReference>
<evidence type="ECO:0000256" key="2">
    <source>
        <dbReference type="ARBA" id="ARBA00005384"/>
    </source>
</evidence>
<dbReference type="GO" id="GO:0003700">
    <property type="term" value="F:DNA-binding transcription factor activity"/>
    <property type="evidence" value="ECO:0007669"/>
    <property type="project" value="InterPro"/>
</dbReference>
<evidence type="ECO:0000259" key="11">
    <source>
        <dbReference type="PROSITE" id="PS50949"/>
    </source>
</evidence>
<gene>
    <name evidence="12" type="ORF">CHL78_000075</name>
</gene>
<dbReference type="Proteomes" id="UP000215694">
    <property type="component" value="Unassembled WGS sequence"/>
</dbReference>
<keyword evidence="13" id="KW-1185">Reference proteome</keyword>
<comment type="cofactor">
    <cofactor evidence="1">
        <name>pyridoxal 5'-phosphate</name>
        <dbReference type="ChEBI" id="CHEBI:597326"/>
    </cofactor>
</comment>
<evidence type="ECO:0000256" key="4">
    <source>
        <dbReference type="ARBA" id="ARBA00011738"/>
    </source>
</evidence>
<evidence type="ECO:0000256" key="5">
    <source>
        <dbReference type="ARBA" id="ARBA00022576"/>
    </source>
</evidence>
<dbReference type="InterPro" id="IPR015421">
    <property type="entry name" value="PyrdxlP-dep_Trfase_major"/>
</dbReference>
<dbReference type="PANTHER" id="PTHR46577">
    <property type="entry name" value="HTH-TYPE TRANSCRIPTIONAL REGULATORY PROTEIN GABR"/>
    <property type="match status" value="1"/>
</dbReference>
<keyword evidence="5 12" id="KW-0032">Aminotransferase</keyword>
<sequence>MDKYKFELSLDKNKYLQIYNHIKLLISKKDIKEQEKLPPIRKLANYLEVNTTTIVKAYELLENEGYVYKVIGSGTFVLSMNKSKRTDFGKKSGIIHFDSGNPSMDMFPIDNFKKAVNMALTEDGASIFEYDEGLGSEELRNNIVSYLEERCIKSDKDNIQIISGAQQGIDIVCKGLINYSDVVFVEEPTYNGAMEVFRSRGAKIISIPMLDDGIDIGILKLKLEKIKPKLLYAMPNFQNPTGISYSTYKKKKLIELAEKYDFYILEDDFISDFTFNSTDNKPLRSYDDKNRVIYIKSFSKILMPGLRIGIVEMPSELLKRILWAKYSSDISTPGLIQKSMYYYMKNFDWNNYLNYIEKMYTDKFNLAKVLINEKLSDKLKVRPSDGGINFFLELKRGYSSVDFSNFMLEKGVSVLPGTYFFDNILDDRFFRINIANVSIQDLEKGISIISDNLDEFFQIYKDKVKINSNKLFY</sequence>
<dbReference type="InterPro" id="IPR015422">
    <property type="entry name" value="PyrdxlP-dep_Trfase_small"/>
</dbReference>
<feature type="domain" description="HTH gntR-type" evidence="11">
    <location>
        <begin position="12"/>
        <end position="80"/>
    </location>
</feature>
<keyword evidence="7" id="KW-0663">Pyridoxal phosphate</keyword>
<comment type="similarity">
    <text evidence="3">Belongs to the class-I pyridoxal-phosphate-dependent aminotransferase family.</text>
</comment>
<evidence type="ECO:0000256" key="7">
    <source>
        <dbReference type="ARBA" id="ARBA00022898"/>
    </source>
</evidence>
<dbReference type="Pfam" id="PF00155">
    <property type="entry name" value="Aminotran_1_2"/>
    <property type="match status" value="1"/>
</dbReference>
<protein>
    <submittedName>
        <fullName evidence="12">PLP-dependent aminotransferase family protein</fullName>
    </submittedName>
</protein>
<dbReference type="OrthoDB" id="9802328at2"/>
<dbReference type="InterPro" id="IPR015424">
    <property type="entry name" value="PyrdxlP-dep_Trfase"/>
</dbReference>
<comment type="similarity">
    <text evidence="2">In the C-terminal section; belongs to the class-I pyridoxal-phosphate-dependent aminotransferase family.</text>
</comment>
<keyword evidence="10" id="KW-0804">Transcription</keyword>
<keyword evidence="6 12" id="KW-0808">Transferase</keyword>
<proteinExistence type="inferred from homology"/>
<dbReference type="InterPro" id="IPR000524">
    <property type="entry name" value="Tscrpt_reg_HTH_GntR"/>
</dbReference>
<dbReference type="PANTHER" id="PTHR46577:SF1">
    <property type="entry name" value="HTH-TYPE TRANSCRIPTIONAL REGULATORY PROTEIN GABR"/>
    <property type="match status" value="1"/>
</dbReference>
<evidence type="ECO:0000313" key="13">
    <source>
        <dbReference type="Proteomes" id="UP000215694"/>
    </source>
</evidence>
<dbReference type="CDD" id="cd07377">
    <property type="entry name" value="WHTH_GntR"/>
    <property type="match status" value="1"/>
</dbReference>
<evidence type="ECO:0000256" key="8">
    <source>
        <dbReference type="ARBA" id="ARBA00023015"/>
    </source>
</evidence>
<dbReference type="InterPro" id="IPR051446">
    <property type="entry name" value="HTH_trans_reg/aminotransferase"/>
</dbReference>
<dbReference type="CDD" id="cd00609">
    <property type="entry name" value="AAT_like"/>
    <property type="match status" value="1"/>
</dbReference>
<evidence type="ECO:0000256" key="1">
    <source>
        <dbReference type="ARBA" id="ARBA00001933"/>
    </source>
</evidence>
<accession>A0A371JA68</accession>
<dbReference type="InterPro" id="IPR004839">
    <property type="entry name" value="Aminotransferase_I/II_large"/>
</dbReference>
<keyword evidence="9" id="KW-0238">DNA-binding</keyword>
<dbReference type="EMBL" id="NOJY02000001">
    <property type="protein sequence ID" value="RDY29603.1"/>
    <property type="molecule type" value="Genomic_DNA"/>
</dbReference>
<dbReference type="Gene3D" id="1.10.10.10">
    <property type="entry name" value="Winged helix-like DNA-binding domain superfamily/Winged helix DNA-binding domain"/>
    <property type="match status" value="1"/>
</dbReference>
<organism evidence="12 13">
    <name type="scientific">Romboutsia weinsteinii</name>
    <dbReference type="NCBI Taxonomy" id="2020949"/>
    <lineage>
        <taxon>Bacteria</taxon>
        <taxon>Bacillati</taxon>
        <taxon>Bacillota</taxon>
        <taxon>Clostridia</taxon>
        <taxon>Peptostreptococcales</taxon>
        <taxon>Peptostreptococcaceae</taxon>
        <taxon>Romboutsia</taxon>
    </lineage>
</organism>
<evidence type="ECO:0000256" key="3">
    <source>
        <dbReference type="ARBA" id="ARBA00007441"/>
    </source>
</evidence>
<reference evidence="12 13" key="1">
    <citation type="journal article" date="2017" name="Genome Announc.">
        <title>Draft Genome Sequence of Romboutsia weinsteinii sp. nov. Strain CCRI-19649(T) Isolated from Surface Water.</title>
        <authorList>
            <person name="Maheux A.F."/>
            <person name="Boudreau D.K."/>
            <person name="Berube E."/>
            <person name="Boissinot M."/>
            <person name="Cantin P."/>
            <person name="Raymond F."/>
            <person name="Corbeil J."/>
            <person name="Omar R.F."/>
            <person name="Bergeron M.G."/>
        </authorList>
    </citation>
    <scope>NUCLEOTIDE SEQUENCE [LARGE SCALE GENOMIC DNA]</scope>
    <source>
        <strain evidence="12 13">CCRI-19649</strain>
    </source>
</reference>
<dbReference type="InterPro" id="IPR036390">
    <property type="entry name" value="WH_DNA-bd_sf"/>
</dbReference>
<comment type="subunit">
    <text evidence="4">Homodimer.</text>
</comment>
<dbReference type="SUPFAM" id="SSF53383">
    <property type="entry name" value="PLP-dependent transferases"/>
    <property type="match status" value="1"/>
</dbReference>
<evidence type="ECO:0000256" key="6">
    <source>
        <dbReference type="ARBA" id="ARBA00022679"/>
    </source>
</evidence>
<dbReference type="GO" id="GO:0030170">
    <property type="term" value="F:pyridoxal phosphate binding"/>
    <property type="evidence" value="ECO:0007669"/>
    <property type="project" value="InterPro"/>
</dbReference>
<comment type="caution">
    <text evidence="12">The sequence shown here is derived from an EMBL/GenBank/DDBJ whole genome shotgun (WGS) entry which is preliminary data.</text>
</comment>
<name>A0A371JA68_9FIRM</name>
<dbReference type="PROSITE" id="PS50949">
    <property type="entry name" value="HTH_GNTR"/>
    <property type="match status" value="1"/>
</dbReference>
<evidence type="ECO:0000256" key="9">
    <source>
        <dbReference type="ARBA" id="ARBA00023125"/>
    </source>
</evidence>
<dbReference type="FunFam" id="3.40.640.10:FF:000053">
    <property type="entry name" value="Aminotransferase, class I"/>
    <property type="match status" value="1"/>
</dbReference>
<evidence type="ECO:0000313" key="12">
    <source>
        <dbReference type="EMBL" id="RDY29603.1"/>
    </source>
</evidence>